<dbReference type="AlphaFoldDB" id="A0AAD5R4F5"/>
<protein>
    <submittedName>
        <fullName evidence="1">Uncharacterized protein</fullName>
    </submittedName>
</protein>
<organism evidence="1 2">
    <name type="scientific">Parelaphostrongylus tenuis</name>
    <name type="common">Meningeal worm</name>
    <dbReference type="NCBI Taxonomy" id="148309"/>
    <lineage>
        <taxon>Eukaryota</taxon>
        <taxon>Metazoa</taxon>
        <taxon>Ecdysozoa</taxon>
        <taxon>Nematoda</taxon>
        <taxon>Chromadorea</taxon>
        <taxon>Rhabditida</taxon>
        <taxon>Rhabditina</taxon>
        <taxon>Rhabditomorpha</taxon>
        <taxon>Strongyloidea</taxon>
        <taxon>Metastrongylidae</taxon>
        <taxon>Parelaphostrongylus</taxon>
    </lineage>
</organism>
<gene>
    <name evidence="1" type="ORF">KIN20_030674</name>
</gene>
<dbReference type="Proteomes" id="UP001196413">
    <property type="component" value="Unassembled WGS sequence"/>
</dbReference>
<evidence type="ECO:0000313" key="2">
    <source>
        <dbReference type="Proteomes" id="UP001196413"/>
    </source>
</evidence>
<accession>A0AAD5R4F5</accession>
<keyword evidence="2" id="KW-1185">Reference proteome</keyword>
<reference evidence="1" key="1">
    <citation type="submission" date="2021-06" db="EMBL/GenBank/DDBJ databases">
        <title>Parelaphostrongylus tenuis whole genome reference sequence.</title>
        <authorList>
            <person name="Garwood T.J."/>
            <person name="Larsen P.A."/>
            <person name="Fountain-Jones N.M."/>
            <person name="Garbe J.R."/>
            <person name="Macchietto M.G."/>
            <person name="Kania S.A."/>
            <person name="Gerhold R.W."/>
            <person name="Richards J.E."/>
            <person name="Wolf T.M."/>
        </authorList>
    </citation>
    <scope>NUCLEOTIDE SEQUENCE</scope>
    <source>
        <strain evidence="1">MNPRO001-30</strain>
        <tissue evidence="1">Meninges</tissue>
    </source>
</reference>
<evidence type="ECO:0000313" key="1">
    <source>
        <dbReference type="EMBL" id="KAJ1369257.1"/>
    </source>
</evidence>
<dbReference type="EMBL" id="JAHQIW010006470">
    <property type="protein sequence ID" value="KAJ1369257.1"/>
    <property type="molecule type" value="Genomic_DNA"/>
</dbReference>
<name>A0AAD5R4F5_PARTN</name>
<proteinExistence type="predicted"/>
<comment type="caution">
    <text evidence="1">The sequence shown here is derived from an EMBL/GenBank/DDBJ whole genome shotgun (WGS) entry which is preliminary data.</text>
</comment>
<sequence>MTQCDGYGGRGRLIYGTTTVGEHKHSHHWDVCAAHVTAHPLADLISALSTCSVGEITELGAFSPVGAESTQRIVMSLPSITCAAPFMKSLLY</sequence>